<feature type="non-terminal residue" evidence="2">
    <location>
        <position position="37"/>
    </location>
</feature>
<reference evidence="2" key="1">
    <citation type="submission" date="2016-05" db="EMBL/GenBank/DDBJ databases">
        <authorList>
            <person name="Lavstsen T."/>
            <person name="Jespersen J.S."/>
        </authorList>
    </citation>
    <scope>NUCLEOTIDE SEQUENCE</scope>
    <source>
        <tissue evidence="2">Brain</tissue>
    </source>
</reference>
<gene>
    <name evidence="2" type="primary">SBSPON</name>
</gene>
<dbReference type="EMBL" id="HAEH01011069">
    <property type="protein sequence ID" value="SBR91304.1"/>
    <property type="molecule type" value="Transcribed_RNA"/>
</dbReference>
<proteinExistence type="predicted"/>
<accession>A0A1A8QDS1</accession>
<evidence type="ECO:0000256" key="1">
    <source>
        <dbReference type="SAM" id="MobiDB-lite"/>
    </source>
</evidence>
<organism evidence="2">
    <name type="scientific">Nothobranchius rachovii</name>
    <name type="common">bluefin notho</name>
    <dbReference type="NCBI Taxonomy" id="451742"/>
    <lineage>
        <taxon>Eukaryota</taxon>
        <taxon>Metazoa</taxon>
        <taxon>Chordata</taxon>
        <taxon>Craniata</taxon>
        <taxon>Vertebrata</taxon>
        <taxon>Euteleostomi</taxon>
        <taxon>Actinopterygii</taxon>
        <taxon>Neopterygii</taxon>
        <taxon>Teleostei</taxon>
        <taxon>Neoteleostei</taxon>
        <taxon>Acanthomorphata</taxon>
        <taxon>Ovalentaria</taxon>
        <taxon>Atherinomorphae</taxon>
        <taxon>Cyprinodontiformes</taxon>
        <taxon>Nothobranchiidae</taxon>
        <taxon>Nothobranchius</taxon>
    </lineage>
</organism>
<sequence>LCSTGRRWGTLGAEGHGRKSTELSSAPVRHNTALSSS</sequence>
<name>A0A1A8QDS1_9TELE</name>
<feature type="region of interest" description="Disordered" evidence="1">
    <location>
        <begin position="1"/>
        <end position="37"/>
    </location>
</feature>
<feature type="non-terminal residue" evidence="2">
    <location>
        <position position="1"/>
    </location>
</feature>
<evidence type="ECO:0000313" key="2">
    <source>
        <dbReference type="EMBL" id="SBR91304.1"/>
    </source>
</evidence>
<reference evidence="2" key="2">
    <citation type="submission" date="2016-06" db="EMBL/GenBank/DDBJ databases">
        <title>The genome of a short-lived fish provides insights into sex chromosome evolution and the genetic control of aging.</title>
        <authorList>
            <person name="Reichwald K."/>
            <person name="Felder M."/>
            <person name="Petzold A."/>
            <person name="Koch P."/>
            <person name="Groth M."/>
            <person name="Platzer M."/>
        </authorList>
    </citation>
    <scope>NUCLEOTIDE SEQUENCE</scope>
    <source>
        <tissue evidence="2">Brain</tissue>
    </source>
</reference>
<dbReference type="AlphaFoldDB" id="A0A1A8QDS1"/>
<protein>
    <submittedName>
        <fullName evidence="2">Somatomedin B and thrombospondin, type 1 domain containing</fullName>
    </submittedName>
</protein>